<evidence type="ECO:0000313" key="5">
    <source>
        <dbReference type="Proteomes" id="UP001187192"/>
    </source>
</evidence>
<dbReference type="EMBL" id="BTGU01005517">
    <property type="protein sequence ID" value="GMN24433.1"/>
    <property type="molecule type" value="Genomic_DNA"/>
</dbReference>
<evidence type="ECO:0000313" key="1">
    <source>
        <dbReference type="EMBL" id="GMN24413.1"/>
    </source>
</evidence>
<organism evidence="3 5">
    <name type="scientific">Ficus carica</name>
    <name type="common">Common fig</name>
    <dbReference type="NCBI Taxonomy" id="3494"/>
    <lineage>
        <taxon>Eukaryota</taxon>
        <taxon>Viridiplantae</taxon>
        <taxon>Streptophyta</taxon>
        <taxon>Embryophyta</taxon>
        <taxon>Tracheophyta</taxon>
        <taxon>Spermatophyta</taxon>
        <taxon>Magnoliopsida</taxon>
        <taxon>eudicotyledons</taxon>
        <taxon>Gunneridae</taxon>
        <taxon>Pentapetalae</taxon>
        <taxon>rosids</taxon>
        <taxon>fabids</taxon>
        <taxon>Rosales</taxon>
        <taxon>Moraceae</taxon>
        <taxon>Ficeae</taxon>
        <taxon>Ficus</taxon>
    </lineage>
</organism>
<dbReference type="EMBL" id="BTGU01005516">
    <property type="protein sequence ID" value="GMN24413.1"/>
    <property type="molecule type" value="Genomic_DNA"/>
</dbReference>
<proteinExistence type="predicted"/>
<evidence type="ECO:0000313" key="4">
    <source>
        <dbReference type="EMBL" id="GMN24612.1"/>
    </source>
</evidence>
<sequence>MGNRDRVVGGSWGLGRCWFKLEWLGLAQRAIYDDHGGVTMVRQFRIHRGDKWLGVGGVLYCLYNKVPLCYG</sequence>
<name>A0AA88CNG6_FICCA</name>
<reference evidence="3" key="1">
    <citation type="submission" date="2023-07" db="EMBL/GenBank/DDBJ databases">
        <title>draft genome sequence of fig (Ficus carica).</title>
        <authorList>
            <person name="Takahashi T."/>
            <person name="Nishimura K."/>
        </authorList>
    </citation>
    <scope>NUCLEOTIDE SEQUENCE</scope>
</reference>
<accession>A0AA88CNG6</accession>
<gene>
    <name evidence="1" type="ORF">TIFTF001_047635</name>
    <name evidence="2" type="ORF">TIFTF001_047636</name>
    <name evidence="3" type="ORF">TIFTF001_047650</name>
    <name evidence="4" type="ORF">TIFTF001_047651</name>
</gene>
<keyword evidence="5" id="KW-1185">Reference proteome</keyword>
<dbReference type="EMBL" id="BTGU01005524">
    <property type="protein sequence ID" value="GMN24595.1"/>
    <property type="molecule type" value="Genomic_DNA"/>
</dbReference>
<protein>
    <submittedName>
        <fullName evidence="3">Uncharacterized protein</fullName>
    </submittedName>
</protein>
<dbReference type="EMBL" id="BTGU01005525">
    <property type="protein sequence ID" value="GMN24612.1"/>
    <property type="molecule type" value="Genomic_DNA"/>
</dbReference>
<dbReference type="AlphaFoldDB" id="A0AA88CNG6"/>
<evidence type="ECO:0000313" key="2">
    <source>
        <dbReference type="EMBL" id="GMN24433.1"/>
    </source>
</evidence>
<dbReference type="Proteomes" id="UP001187192">
    <property type="component" value="Unassembled WGS sequence"/>
</dbReference>
<comment type="caution">
    <text evidence="3">The sequence shown here is derived from an EMBL/GenBank/DDBJ whole genome shotgun (WGS) entry which is preliminary data.</text>
</comment>
<evidence type="ECO:0000313" key="3">
    <source>
        <dbReference type="EMBL" id="GMN24595.1"/>
    </source>
</evidence>